<dbReference type="Gene3D" id="3.40.50.20">
    <property type="match status" value="2"/>
</dbReference>
<keyword evidence="11 19" id="KW-0067">ATP-binding</keyword>
<dbReference type="InterPro" id="IPR036914">
    <property type="entry name" value="MGS-like_dom_sf"/>
</dbReference>
<dbReference type="PROSITE" id="PS51855">
    <property type="entry name" value="MGS"/>
    <property type="match status" value="1"/>
</dbReference>
<dbReference type="FunFam" id="1.10.1030.10:FF:000002">
    <property type="entry name" value="Carbamoyl-phosphate synthase large chain"/>
    <property type="match status" value="1"/>
</dbReference>
<evidence type="ECO:0000256" key="19">
    <source>
        <dbReference type="HAMAP-Rule" id="MF_01210"/>
    </source>
</evidence>
<comment type="pathway">
    <text evidence="2 19">Pyrimidine metabolism; UMP biosynthesis via de novo pathway; (S)-dihydroorotate from bicarbonate: step 1/3.</text>
</comment>
<dbReference type="RefSeq" id="WP_153214882.1">
    <property type="nucleotide sequence ID" value="NZ_WIBF01000002.1"/>
</dbReference>
<name>A0A843YAI0_9RHOB</name>
<evidence type="ECO:0000313" key="22">
    <source>
        <dbReference type="EMBL" id="MQQ07946.1"/>
    </source>
</evidence>
<dbReference type="InterPro" id="IPR011761">
    <property type="entry name" value="ATP-grasp"/>
</dbReference>
<feature type="region of interest" description="Allosteric domain" evidence="19">
    <location>
        <begin position="987"/>
        <end position="1120"/>
    </location>
</feature>
<evidence type="ECO:0000256" key="14">
    <source>
        <dbReference type="ARBA" id="ARBA00023211"/>
    </source>
</evidence>
<feature type="region of interest" description="Carboxyphosphate synthetic domain" evidence="19">
    <location>
        <begin position="1"/>
        <end position="415"/>
    </location>
</feature>
<dbReference type="GO" id="GO:0004087">
    <property type="term" value="F:carbamoyl-phosphate synthase (ammonia) activity"/>
    <property type="evidence" value="ECO:0007669"/>
    <property type="project" value="UniProtKB-EC"/>
</dbReference>
<dbReference type="FunFam" id="3.30.470.20:FF:000007">
    <property type="entry name" value="Carbamoyl-phosphate synthase large chain"/>
    <property type="match status" value="1"/>
</dbReference>
<reference evidence="22 23" key="1">
    <citation type="submission" date="2019-10" db="EMBL/GenBank/DDBJ databases">
        <title>Epibacterium sp. nov., isolated from seawater.</title>
        <authorList>
            <person name="Zhang X."/>
            <person name="Li N."/>
        </authorList>
    </citation>
    <scope>NUCLEOTIDE SEQUENCE [LARGE SCALE GENOMIC DNA]</scope>
    <source>
        <strain evidence="22 23">SM1979</strain>
    </source>
</reference>
<protein>
    <recommendedName>
        <fullName evidence="19">Carbamoyl phosphate synthase large chain</fullName>
        <ecNumber evidence="19">6.3.4.16</ecNumber>
        <ecNumber evidence="19">6.3.5.5</ecNumber>
    </recommendedName>
    <alternativeName>
        <fullName evidence="19">Carbamoyl phosphate synthetase ammonia chain</fullName>
    </alternativeName>
</protein>
<dbReference type="CDD" id="cd01424">
    <property type="entry name" value="MGS_CPS_II"/>
    <property type="match status" value="1"/>
</dbReference>
<feature type="binding site" evidence="19">
    <location>
        <position position="189"/>
    </location>
    <ligand>
        <name>ATP</name>
        <dbReference type="ChEBI" id="CHEBI:30616"/>
        <label>1</label>
    </ligand>
</feature>
<evidence type="ECO:0000256" key="1">
    <source>
        <dbReference type="ARBA" id="ARBA00001936"/>
    </source>
</evidence>
<feature type="binding site" evidence="19">
    <location>
        <position position="744"/>
    </location>
    <ligand>
        <name>ATP</name>
        <dbReference type="ChEBI" id="CHEBI:30616"/>
        <label>2</label>
    </ligand>
</feature>
<evidence type="ECO:0000256" key="4">
    <source>
        <dbReference type="ARBA" id="ARBA00009799"/>
    </source>
</evidence>
<feature type="binding site" evidence="19">
    <location>
        <position position="858"/>
    </location>
    <ligand>
        <name>Mn(2+)</name>
        <dbReference type="ChEBI" id="CHEBI:29035"/>
        <label>3</label>
    </ligand>
</feature>
<evidence type="ECO:0000313" key="23">
    <source>
        <dbReference type="Proteomes" id="UP000444174"/>
    </source>
</evidence>
<dbReference type="FunFam" id="3.30.470.20:FF:000013">
    <property type="entry name" value="Carbamoyl-phosphate synthase large chain"/>
    <property type="match status" value="1"/>
</dbReference>
<feature type="binding site" evidence="19">
    <location>
        <position position="858"/>
    </location>
    <ligand>
        <name>ATP</name>
        <dbReference type="ChEBI" id="CHEBI:30616"/>
        <label>2</label>
    </ligand>
</feature>
<dbReference type="InterPro" id="IPR006275">
    <property type="entry name" value="CPSase_lsu"/>
</dbReference>
<feature type="binding site" evidence="19">
    <location>
        <position position="298"/>
    </location>
    <ligand>
        <name>Mn(2+)</name>
        <dbReference type="ChEBI" id="CHEBI:29035"/>
        <label>1</label>
    </ligand>
</feature>
<dbReference type="HAMAP" id="MF_01210_A">
    <property type="entry name" value="CPSase_L_chain_A"/>
    <property type="match status" value="1"/>
</dbReference>
<dbReference type="PRINTS" id="PR00098">
    <property type="entry name" value="CPSASE"/>
</dbReference>
<feature type="binding site" evidence="19">
    <location>
        <position position="815"/>
    </location>
    <ligand>
        <name>ATP</name>
        <dbReference type="ChEBI" id="CHEBI:30616"/>
        <label>2</label>
    </ligand>
</feature>
<evidence type="ECO:0000256" key="15">
    <source>
        <dbReference type="ARBA" id="ARBA00047359"/>
    </source>
</evidence>
<keyword evidence="8" id="KW-0479">Metal-binding</keyword>
<evidence type="ECO:0000256" key="16">
    <source>
        <dbReference type="ARBA" id="ARBA00048816"/>
    </source>
</evidence>
<dbReference type="SMART" id="SM00851">
    <property type="entry name" value="MGS"/>
    <property type="match status" value="1"/>
</dbReference>
<feature type="binding site" evidence="19">
    <location>
        <position position="872"/>
    </location>
    <ligand>
        <name>Mn(2+)</name>
        <dbReference type="ChEBI" id="CHEBI:29035"/>
        <label>4</label>
    </ligand>
</feature>
<evidence type="ECO:0000256" key="9">
    <source>
        <dbReference type="ARBA" id="ARBA00022737"/>
    </source>
</evidence>
<evidence type="ECO:0000256" key="2">
    <source>
        <dbReference type="ARBA" id="ARBA00004812"/>
    </source>
</evidence>
<dbReference type="InterPro" id="IPR013815">
    <property type="entry name" value="ATP_grasp_subdomain_1"/>
</dbReference>
<dbReference type="InterPro" id="IPR005479">
    <property type="entry name" value="CPAse_ATP-bd"/>
</dbReference>
<feature type="binding site" evidence="19">
    <location>
        <position position="783"/>
    </location>
    <ligand>
        <name>ATP</name>
        <dbReference type="ChEBI" id="CHEBI:30616"/>
        <label>2</label>
    </ligand>
</feature>
<comment type="domain">
    <text evidence="19">The large subunit is composed of 2 ATP-grasp domains that are involved in binding the 2 ATP molecules needed for carbamoyl phosphate synthesis. The N-terminal ATP-grasp domain (referred to as the carboxyphosphate synthetic component) catalyzes the ATP-dependent phosphorylation of hydrogencarbonate to carboxyphosphate and the subsequent nucleophilic attack by ammonia to form a carbamate intermediate. The C-terminal ATP-grasp domain (referred to as the carbamoyl phosphate synthetic component) then catalyzes the phosphorylation of carbamate with the second ATP to form the end product carbamoyl phosphate. The reactive and unstable enzyme intermediates are sequentially channeled from one active site to the next through the interior of the protein over a distance of at least 96 A.</text>
</comment>
<evidence type="ECO:0000256" key="11">
    <source>
        <dbReference type="ARBA" id="ARBA00022840"/>
    </source>
</evidence>
<comment type="catalytic activity">
    <reaction evidence="16 19">
        <text>hydrogencarbonate + L-glutamine + 2 ATP + H2O = carbamoyl phosphate + L-glutamate + 2 ADP + phosphate + 2 H(+)</text>
        <dbReference type="Rhea" id="RHEA:18633"/>
        <dbReference type="ChEBI" id="CHEBI:15377"/>
        <dbReference type="ChEBI" id="CHEBI:15378"/>
        <dbReference type="ChEBI" id="CHEBI:17544"/>
        <dbReference type="ChEBI" id="CHEBI:29985"/>
        <dbReference type="ChEBI" id="CHEBI:30616"/>
        <dbReference type="ChEBI" id="CHEBI:43474"/>
        <dbReference type="ChEBI" id="CHEBI:58228"/>
        <dbReference type="ChEBI" id="CHEBI:58359"/>
        <dbReference type="ChEBI" id="CHEBI:456216"/>
        <dbReference type="EC" id="6.3.5.5"/>
    </reaction>
</comment>
<dbReference type="GO" id="GO:0005524">
    <property type="term" value="F:ATP binding"/>
    <property type="evidence" value="ECO:0007669"/>
    <property type="project" value="UniProtKB-UniRule"/>
</dbReference>
<keyword evidence="9 19" id="KW-0677">Repeat</keyword>
<dbReference type="EC" id="6.3.4.16" evidence="19"/>
<comment type="pathway">
    <text evidence="3 19">Amino-acid biosynthesis; L-arginine biosynthesis; carbamoyl phosphate from bicarbonate: step 1/1.</text>
</comment>
<dbReference type="UniPathway" id="UPA00070">
    <property type="reaction ID" value="UER00115"/>
</dbReference>
<comment type="cofactor">
    <cofactor evidence="19">
        <name>Mg(2+)</name>
        <dbReference type="ChEBI" id="CHEBI:18420"/>
    </cofactor>
    <cofactor evidence="19">
        <name>Mn(2+)</name>
        <dbReference type="ChEBI" id="CHEBI:29035"/>
    </cofactor>
    <text evidence="19">Binds 4 Mg(2+) or Mn(2+) ions per subunit.</text>
</comment>
<dbReference type="InterPro" id="IPR036897">
    <property type="entry name" value="CarbamoylP_synth_lsu_oligo_sf"/>
</dbReference>
<feature type="binding site" evidence="19">
    <location>
        <position position="816"/>
    </location>
    <ligand>
        <name>ATP</name>
        <dbReference type="ChEBI" id="CHEBI:30616"/>
        <label>2</label>
    </ligand>
</feature>
<keyword evidence="5 19" id="KW-0055">Arginine biosynthesis</keyword>
<gene>
    <name evidence="19 22" type="primary">carB</name>
    <name evidence="22" type="ORF">GFB49_05730</name>
</gene>
<keyword evidence="14" id="KW-0464">Manganese</keyword>
<dbReference type="SUPFAM" id="SSF52440">
    <property type="entry name" value="PreATP-grasp domain"/>
    <property type="match status" value="2"/>
</dbReference>
<feature type="binding site" evidence="19">
    <location>
        <position position="785"/>
    </location>
    <ligand>
        <name>ATP</name>
        <dbReference type="ChEBI" id="CHEBI:30616"/>
        <label>2</label>
    </ligand>
</feature>
<feature type="binding site" evidence="19">
    <location>
        <position position="256"/>
    </location>
    <ligand>
        <name>ATP</name>
        <dbReference type="ChEBI" id="CHEBI:30616"/>
        <label>1</label>
    </ligand>
</feature>
<dbReference type="FunFam" id="3.40.50.20:FF:000001">
    <property type="entry name" value="Carbamoyl-phosphate synthase large chain"/>
    <property type="match status" value="1"/>
</dbReference>
<feature type="binding site" evidence="19">
    <location>
        <position position="129"/>
    </location>
    <ligand>
        <name>ATP</name>
        <dbReference type="ChEBI" id="CHEBI:30616"/>
        <label>1</label>
    </ligand>
</feature>
<feature type="binding site" evidence="19">
    <location>
        <position position="254"/>
    </location>
    <ligand>
        <name>ATP</name>
        <dbReference type="ChEBI" id="CHEBI:30616"/>
        <label>1</label>
    </ligand>
</feature>
<dbReference type="Pfam" id="PF02786">
    <property type="entry name" value="CPSase_L_D2"/>
    <property type="match status" value="2"/>
</dbReference>
<feature type="domain" description="ATP-grasp" evidence="20">
    <location>
        <begin position="708"/>
        <end position="899"/>
    </location>
</feature>
<feature type="binding site" evidence="19">
    <location>
        <position position="228"/>
    </location>
    <ligand>
        <name>ATP</name>
        <dbReference type="ChEBI" id="CHEBI:30616"/>
        <label>1</label>
    </ligand>
</feature>
<dbReference type="UniPathway" id="UPA00068">
    <property type="reaction ID" value="UER00171"/>
</dbReference>
<evidence type="ECO:0000256" key="7">
    <source>
        <dbReference type="ARBA" id="ARBA00022605"/>
    </source>
</evidence>
<accession>A0A843YAI0</accession>
<dbReference type="Gene3D" id="1.10.1030.10">
    <property type="entry name" value="Carbamoyl-phosphate synthetase, large subunit oligomerisation domain"/>
    <property type="match status" value="1"/>
</dbReference>
<evidence type="ECO:0000256" key="8">
    <source>
        <dbReference type="ARBA" id="ARBA00022723"/>
    </source>
</evidence>
<feature type="binding site" evidence="19">
    <location>
        <position position="298"/>
    </location>
    <ligand>
        <name>Mg(2+)</name>
        <dbReference type="ChEBI" id="CHEBI:18420"/>
        <label>1</label>
    </ligand>
</feature>
<feature type="binding site" evidence="19">
    <location>
        <position position="312"/>
    </location>
    <ligand>
        <name>ATP</name>
        <dbReference type="ChEBI" id="CHEBI:30616"/>
        <label>1</label>
    </ligand>
</feature>
<dbReference type="GO" id="GO:0006541">
    <property type="term" value="P:glutamine metabolic process"/>
    <property type="evidence" value="ECO:0007669"/>
    <property type="project" value="TreeGrafter"/>
</dbReference>
<evidence type="ECO:0000256" key="3">
    <source>
        <dbReference type="ARBA" id="ARBA00005077"/>
    </source>
</evidence>
<dbReference type="InterPro" id="IPR058047">
    <property type="entry name" value="CPSase_preATP-grasp"/>
</dbReference>
<feature type="binding site" evidence="19">
    <location>
        <position position="312"/>
    </location>
    <ligand>
        <name>Mn(2+)</name>
        <dbReference type="ChEBI" id="CHEBI:29035"/>
        <label>1</label>
    </ligand>
</feature>
<dbReference type="Gene3D" id="3.30.470.20">
    <property type="entry name" value="ATP-grasp fold, B domain"/>
    <property type="match status" value="2"/>
</dbReference>
<dbReference type="GO" id="GO:0005737">
    <property type="term" value="C:cytoplasm"/>
    <property type="evidence" value="ECO:0007669"/>
    <property type="project" value="TreeGrafter"/>
</dbReference>
<dbReference type="PANTHER" id="PTHR11405">
    <property type="entry name" value="CARBAMOYLTRANSFERASE FAMILY MEMBER"/>
    <property type="match status" value="1"/>
</dbReference>
<dbReference type="PROSITE" id="PS00866">
    <property type="entry name" value="CPSASE_1"/>
    <property type="match status" value="1"/>
</dbReference>
<feature type="binding site" evidence="19">
    <location>
        <position position="818"/>
    </location>
    <ligand>
        <name>ATP</name>
        <dbReference type="ChEBI" id="CHEBI:30616"/>
        <label>2</label>
    </ligand>
</feature>
<dbReference type="GO" id="GO:0044205">
    <property type="term" value="P:'de novo' UMP biosynthetic process"/>
    <property type="evidence" value="ECO:0007669"/>
    <property type="project" value="UniProtKB-UniRule"/>
</dbReference>
<keyword evidence="12" id="KW-0460">Magnesium</keyword>
<dbReference type="GO" id="GO:0046872">
    <property type="term" value="F:metal ion binding"/>
    <property type="evidence" value="ECO:0007669"/>
    <property type="project" value="UniProtKB-KW"/>
</dbReference>
<feature type="domain" description="MGS-like" evidence="21">
    <location>
        <begin position="987"/>
        <end position="1120"/>
    </location>
</feature>
<feature type="binding site" evidence="19">
    <location>
        <position position="870"/>
    </location>
    <ligand>
        <name>Mn(2+)</name>
        <dbReference type="ChEBI" id="CHEBI:29035"/>
        <label>4</label>
    </ligand>
</feature>
<comment type="caution">
    <text evidence="22">The sequence shown here is derived from an EMBL/GenBank/DDBJ whole genome shotgun (WGS) entry which is preliminary data.</text>
</comment>
<evidence type="ECO:0000259" key="20">
    <source>
        <dbReference type="PROSITE" id="PS50975"/>
    </source>
</evidence>
<evidence type="ECO:0000256" key="6">
    <source>
        <dbReference type="ARBA" id="ARBA00022598"/>
    </source>
</evidence>
<feature type="binding site" evidence="19">
    <location>
        <position position="312"/>
    </location>
    <ligand>
        <name>Mg(2+)</name>
        <dbReference type="ChEBI" id="CHEBI:18420"/>
        <label>2</label>
    </ligand>
</feature>
<dbReference type="InterPro" id="IPR011607">
    <property type="entry name" value="MGS-like_dom"/>
</dbReference>
<feature type="binding site" evidence="19">
    <location>
        <position position="314"/>
    </location>
    <ligand>
        <name>Mn(2+)</name>
        <dbReference type="ChEBI" id="CHEBI:29035"/>
        <label>2</label>
    </ligand>
</feature>
<feature type="binding site" evidence="19">
    <location>
        <position position="314"/>
    </location>
    <ligand>
        <name>Mg(2+)</name>
        <dbReference type="ChEBI" id="CHEBI:18420"/>
        <label>2</label>
    </ligand>
</feature>
<dbReference type="Pfam" id="PF02142">
    <property type="entry name" value="MGS"/>
    <property type="match status" value="1"/>
</dbReference>
<dbReference type="InterPro" id="IPR033937">
    <property type="entry name" value="MGS_CPS_CarB"/>
</dbReference>
<evidence type="ECO:0000256" key="13">
    <source>
        <dbReference type="ARBA" id="ARBA00022975"/>
    </source>
</evidence>
<comment type="caution">
    <text evidence="19">Lacks conserved residue(s) required for the propagation of feature annotation.</text>
</comment>
<feature type="domain" description="ATP-grasp" evidence="20">
    <location>
        <begin position="133"/>
        <end position="341"/>
    </location>
</feature>
<dbReference type="PROSITE" id="PS00867">
    <property type="entry name" value="CPSASE_2"/>
    <property type="match status" value="2"/>
</dbReference>
<dbReference type="Pfam" id="PF25596">
    <property type="entry name" value="CPSase_L_D1"/>
    <property type="match status" value="2"/>
</dbReference>
<feature type="binding site" evidence="19">
    <location>
        <position position="870"/>
    </location>
    <ligand>
        <name>Mg(2+)</name>
        <dbReference type="ChEBI" id="CHEBI:18420"/>
        <label>4</label>
    </ligand>
</feature>
<dbReference type="SMART" id="SM01096">
    <property type="entry name" value="CPSase_L_D3"/>
    <property type="match status" value="1"/>
</dbReference>
<evidence type="ECO:0000256" key="10">
    <source>
        <dbReference type="ARBA" id="ARBA00022741"/>
    </source>
</evidence>
<dbReference type="SUPFAM" id="SSF56059">
    <property type="entry name" value="Glutathione synthetase ATP-binding domain-like"/>
    <property type="match status" value="2"/>
</dbReference>
<dbReference type="PROSITE" id="PS50975">
    <property type="entry name" value="ATP_GRASP"/>
    <property type="match status" value="2"/>
</dbReference>
<keyword evidence="23" id="KW-1185">Reference proteome</keyword>
<evidence type="ECO:0000256" key="5">
    <source>
        <dbReference type="ARBA" id="ARBA00022571"/>
    </source>
</evidence>
<dbReference type="NCBIfam" id="TIGR01369">
    <property type="entry name" value="CPSaseII_lrg"/>
    <property type="match status" value="1"/>
</dbReference>
<dbReference type="Proteomes" id="UP000444174">
    <property type="component" value="Unassembled WGS sequence"/>
</dbReference>
<feature type="binding site" evidence="19">
    <location>
        <position position="312"/>
    </location>
    <ligand>
        <name>Mn(2+)</name>
        <dbReference type="ChEBI" id="CHEBI:29035"/>
        <label>2</label>
    </ligand>
</feature>
<proteinExistence type="inferred from homology"/>
<feature type="binding site" evidence="19">
    <location>
        <position position="870"/>
    </location>
    <ligand>
        <name>ATP</name>
        <dbReference type="ChEBI" id="CHEBI:30616"/>
        <label>2</label>
    </ligand>
</feature>
<dbReference type="EMBL" id="WIBF01000002">
    <property type="protein sequence ID" value="MQQ07946.1"/>
    <property type="molecule type" value="Genomic_DNA"/>
</dbReference>
<comment type="cofactor">
    <cofactor evidence="1">
        <name>Mn(2+)</name>
        <dbReference type="ChEBI" id="CHEBI:29035"/>
    </cofactor>
</comment>
<dbReference type="NCBIfam" id="NF009455">
    <property type="entry name" value="PRK12815.1"/>
    <property type="match status" value="1"/>
</dbReference>
<feature type="binding site" evidence="19">
    <location>
        <position position="298"/>
    </location>
    <ligand>
        <name>ATP</name>
        <dbReference type="ChEBI" id="CHEBI:30616"/>
        <label>1</label>
    </ligand>
</feature>
<sequence>MPKRTDIQSIMIIGAGPIVIGQACEFDYSGAQACKALREEGYRVVLVNSNPATIMTDPGLADATYIEPITPEVVAKIIEKERPDALLPTMGGQTGLNTSLALEEMGVLEKFGVEMIGAKRDAIEMAEDRKLFREAMDRLGLENPRATIVTAPTTDGGDADLEAGVQIALDALDDIGLPAIIRPAFTLGGTGGGVAYNREDYIHYCRSGMDASPVNQILVDESLLGWKEYEMEVVRDKADNAIIVCSIENVDPMGVHTGDSITVAPALTLTDKEYQMMRSASIAVLREIGVETGGSNVQWAVNPKDGRMVVIEMNPRVSRSSALASKATGFPIAKIAAKLAVGYTLDELDNDITKVTPASFEPSIDYVVTKIPKFAFEKFPGSEPYLTTAMKSVGEAMSIGRTIHESMQKALASMESGLTGFDEVEIPGVSVGLWEDATADDKAAVVKAISKQTPDRLRTIAQAMRHGLSDDEIQGVTSFDPWFLARIREIIDAERDIRKNGLPVREDELRAVKMLGFTDARLGALTGRDEDNVRRARLNLGVKAVFKRIDTCAAEFEAQTPYMYSTYEAPMMGEVECEARPSERKKVVVLGGGPNRIGQGIEFDYCCCHACFALADAGYETIMINCNPETVSTDYDTSDRLYFEPLTFEHVMEILRVELENGTLHGVIVQFGGQTPLKLANALESEGIPILGTSPDAIDLAEDRERFQALVNELGLKQPKNGIASTDAQALEIAEEIGFPLVIRPSYVLGGRAMEIVRDMDQLKRYIAEAVVVSGDSPVLLDSYLSGAVELDVDALCDGEAVHVAGIMQHIEEAGVHSGDSACSLPPYSLSKELIAEIKDQAFKLARALNVVGLMNVQFAIKDDEIYLIEVNPRASRTVPFVAKATDSAIASIAARLMAGEPLSNFPERAPYAPDAGYDVNTPMADPMSLADPDMPWFSVKEAVMPFARFPGVDTILGPEMRSTGEVMGWDRSFARAFLKAQLGAGMVLPSSGTAFITIKDADKTPQMIEAAQILVAQGFDLVATRGTQSWLDGQGVPCAVVNKVYEGRPHVVDMIKDGKVQLLMNTTEGAQAVEDSKEMRSVALYGKIPYFTTAAGAHAAARAIQAQAEDDLEVKSLQG</sequence>
<keyword evidence="6 19" id="KW-0436">Ligase</keyword>
<evidence type="ECO:0000256" key="17">
    <source>
        <dbReference type="ARBA" id="ARBA00057223"/>
    </source>
</evidence>
<dbReference type="InterPro" id="IPR016185">
    <property type="entry name" value="PreATP-grasp_dom_sf"/>
</dbReference>
<dbReference type="EC" id="6.3.5.5" evidence="19"/>
<dbReference type="PANTHER" id="PTHR11405:SF53">
    <property type="entry name" value="CARBAMOYL-PHOSPHATE SYNTHASE [AMMONIA], MITOCHONDRIAL"/>
    <property type="match status" value="1"/>
</dbReference>
<dbReference type="GO" id="GO:0004088">
    <property type="term" value="F:carbamoyl-phosphate synthase (glutamine-hydrolyzing) activity"/>
    <property type="evidence" value="ECO:0007669"/>
    <property type="project" value="UniProtKB-UniRule"/>
</dbReference>
<feature type="binding site" evidence="19">
    <location>
        <position position="870"/>
    </location>
    <ligand>
        <name>Mg(2+)</name>
        <dbReference type="ChEBI" id="CHEBI:18420"/>
        <label>3</label>
    </ligand>
</feature>
<feature type="binding site" evidence="19">
    <location>
        <position position="870"/>
    </location>
    <ligand>
        <name>Mn(2+)</name>
        <dbReference type="ChEBI" id="CHEBI:29035"/>
        <label>3</label>
    </ligand>
</feature>
<comment type="subunit">
    <text evidence="18 19">Composed of two chains; the small (or glutamine) chain promotes the hydrolysis of glutamine to ammonia, which is used by the large (or ammonia) chain to synthesize carbamoyl phosphate. Tetramer of heterodimers (alpha,beta)4.</text>
</comment>
<feature type="binding site" evidence="19">
    <location>
        <position position="312"/>
    </location>
    <ligand>
        <name>Mg(2+)</name>
        <dbReference type="ChEBI" id="CHEBI:18420"/>
        <label>1</label>
    </ligand>
</feature>
<feature type="binding site" evidence="19">
    <location>
        <position position="255"/>
    </location>
    <ligand>
        <name>ATP</name>
        <dbReference type="ChEBI" id="CHEBI:30616"/>
        <label>1</label>
    </ligand>
</feature>
<dbReference type="GO" id="GO:0006526">
    <property type="term" value="P:L-arginine biosynthetic process"/>
    <property type="evidence" value="ECO:0007669"/>
    <property type="project" value="UniProtKB-UniRule"/>
</dbReference>
<feature type="binding site" evidence="19">
    <location>
        <position position="817"/>
    </location>
    <ligand>
        <name>ATP</name>
        <dbReference type="ChEBI" id="CHEBI:30616"/>
        <label>2</label>
    </ligand>
</feature>
<dbReference type="HAMAP" id="MF_01210_B">
    <property type="entry name" value="CPSase_L_chain_B"/>
    <property type="match status" value="1"/>
</dbReference>
<feature type="binding site" evidence="19">
    <location>
        <position position="223"/>
    </location>
    <ligand>
        <name>ATP</name>
        <dbReference type="ChEBI" id="CHEBI:30616"/>
        <label>1</label>
    </ligand>
</feature>
<keyword evidence="7 19" id="KW-0028">Amino-acid biosynthesis</keyword>
<evidence type="ECO:0000256" key="12">
    <source>
        <dbReference type="ARBA" id="ARBA00022842"/>
    </source>
</evidence>
<dbReference type="AlphaFoldDB" id="A0A843YAI0"/>
<dbReference type="Gene3D" id="3.30.1490.20">
    <property type="entry name" value="ATP-grasp fold, A domain"/>
    <property type="match status" value="1"/>
</dbReference>
<evidence type="ECO:0000259" key="21">
    <source>
        <dbReference type="PROSITE" id="PS51855"/>
    </source>
</evidence>
<feature type="binding site" evidence="19">
    <location>
        <position position="188"/>
    </location>
    <ligand>
        <name>ATP</name>
        <dbReference type="ChEBI" id="CHEBI:30616"/>
        <label>1</label>
    </ligand>
</feature>
<feature type="binding site" evidence="19">
    <location>
        <position position="221"/>
    </location>
    <ligand>
        <name>ATP</name>
        <dbReference type="ChEBI" id="CHEBI:30616"/>
        <label>1</label>
    </ligand>
</feature>
<feature type="binding site" evidence="19">
    <location>
        <position position="182"/>
    </location>
    <ligand>
        <name>ATP</name>
        <dbReference type="ChEBI" id="CHEBI:30616"/>
        <label>1</label>
    </ligand>
</feature>
<dbReference type="Pfam" id="PF02787">
    <property type="entry name" value="CPSase_L_D3"/>
    <property type="match status" value="1"/>
</dbReference>
<evidence type="ECO:0000256" key="18">
    <source>
        <dbReference type="ARBA" id="ARBA00062056"/>
    </source>
</evidence>
<keyword evidence="10 19" id="KW-0547">Nucleotide-binding</keyword>
<organism evidence="22 23">
    <name type="scientific">Tritonibacter litoralis</name>
    <dbReference type="NCBI Taxonomy" id="2662264"/>
    <lineage>
        <taxon>Bacteria</taxon>
        <taxon>Pseudomonadati</taxon>
        <taxon>Pseudomonadota</taxon>
        <taxon>Alphaproteobacteria</taxon>
        <taxon>Rhodobacterales</taxon>
        <taxon>Paracoccaceae</taxon>
        <taxon>Tritonibacter</taxon>
    </lineage>
</organism>
<dbReference type="InterPro" id="IPR005483">
    <property type="entry name" value="CPSase_dom"/>
</dbReference>
<dbReference type="FunFam" id="3.40.50.20:FF:000003">
    <property type="entry name" value="Carbamoyl-phosphate synthase large chain"/>
    <property type="match status" value="1"/>
</dbReference>
<comment type="similarity">
    <text evidence="4 19">Belongs to the CarB family.</text>
</comment>
<feature type="binding site" evidence="19">
    <location>
        <position position="872"/>
    </location>
    <ligand>
        <name>Mg(2+)</name>
        <dbReference type="ChEBI" id="CHEBI:18420"/>
        <label>4</label>
    </ligand>
</feature>
<comment type="function">
    <text evidence="17 19">Large subunit of the glutamine-dependent carbamoyl phosphate synthetase (CPSase). CPSase catalyzes the formation of carbamoyl phosphate from the ammonia moiety of glutamine, carbonate, and phosphate donated by ATP, constituting the first step of 2 biosynthetic pathways, one leading to arginine and/or urea and the other to pyrimidine nucleotides. The large subunit (synthetase) binds the substrates ammonia (free or transferred from glutamine from the small subunit), hydrogencarbonate and ATP and carries out an ATP-coupled ligase reaction, activating hydrogencarbonate by forming carboxy phosphate which reacts with ammonia to form carbamoyl phosphate.</text>
</comment>
<dbReference type="NCBIfam" id="NF003671">
    <property type="entry name" value="PRK05294.1"/>
    <property type="match status" value="1"/>
</dbReference>
<dbReference type="FunFam" id="3.30.1490.20:FF:000001">
    <property type="entry name" value="Carbamoyl-phosphate synthase large chain"/>
    <property type="match status" value="1"/>
</dbReference>
<feature type="binding site" evidence="19">
    <location>
        <position position="858"/>
    </location>
    <ligand>
        <name>Mg(2+)</name>
        <dbReference type="ChEBI" id="CHEBI:18420"/>
        <label>3</label>
    </ligand>
</feature>
<dbReference type="InterPro" id="IPR005480">
    <property type="entry name" value="CPSase_lsu_oligo"/>
</dbReference>
<dbReference type="PROSITE" id="PS51257">
    <property type="entry name" value="PROKAR_LIPOPROTEIN"/>
    <property type="match status" value="1"/>
</dbReference>
<dbReference type="SUPFAM" id="SSF48108">
    <property type="entry name" value="Carbamoyl phosphate synthetase, large subunit connection domain"/>
    <property type="match status" value="1"/>
</dbReference>
<dbReference type="SUPFAM" id="SSF52335">
    <property type="entry name" value="Methylglyoxal synthase-like"/>
    <property type="match status" value="1"/>
</dbReference>
<comment type="catalytic activity">
    <reaction evidence="15 19">
        <text>hydrogencarbonate + NH4(+) + 2 ATP = carbamoyl phosphate + 2 ADP + phosphate + 2 H(+)</text>
        <dbReference type="Rhea" id="RHEA:18029"/>
        <dbReference type="ChEBI" id="CHEBI:15378"/>
        <dbReference type="ChEBI" id="CHEBI:17544"/>
        <dbReference type="ChEBI" id="CHEBI:28938"/>
        <dbReference type="ChEBI" id="CHEBI:30616"/>
        <dbReference type="ChEBI" id="CHEBI:43474"/>
        <dbReference type="ChEBI" id="CHEBI:58228"/>
        <dbReference type="ChEBI" id="CHEBI:456216"/>
        <dbReference type="EC" id="6.3.4.16"/>
    </reaction>
</comment>
<feature type="binding site" evidence="19">
    <location>
        <position position="790"/>
    </location>
    <ligand>
        <name>ATP</name>
        <dbReference type="ChEBI" id="CHEBI:30616"/>
        <label>2</label>
    </ligand>
</feature>
<dbReference type="Gene3D" id="3.40.50.1380">
    <property type="entry name" value="Methylglyoxal synthase-like domain"/>
    <property type="match status" value="1"/>
</dbReference>
<keyword evidence="13 19" id="KW-0665">Pyrimidine biosynthesis</keyword>